<feature type="transmembrane region" description="Helical" evidence="6">
    <location>
        <begin position="284"/>
        <end position="306"/>
    </location>
</feature>
<dbReference type="GO" id="GO:0016020">
    <property type="term" value="C:membrane"/>
    <property type="evidence" value="ECO:0007669"/>
    <property type="project" value="UniProtKB-SubCell"/>
</dbReference>
<evidence type="ECO:0000256" key="4">
    <source>
        <dbReference type="ARBA" id="ARBA00023136"/>
    </source>
</evidence>
<dbReference type="InterPro" id="IPR036259">
    <property type="entry name" value="MFS_trans_sf"/>
</dbReference>
<feature type="transmembrane region" description="Helical" evidence="6">
    <location>
        <begin position="126"/>
        <end position="147"/>
    </location>
</feature>
<feature type="transmembrane region" description="Helical" evidence="6">
    <location>
        <begin position="192"/>
        <end position="216"/>
    </location>
</feature>
<dbReference type="EnsemblMetazoa" id="XM_014393733.2">
    <property type="protein sequence ID" value="XP_014249219.1"/>
    <property type="gene ID" value="LOC106666493"/>
</dbReference>
<dbReference type="RefSeq" id="XP_014249219.1">
    <property type="nucleotide sequence ID" value="XM_014393733.2"/>
</dbReference>
<dbReference type="RefSeq" id="XP_014249220.1">
    <property type="nucleotide sequence ID" value="XM_014393734.2"/>
</dbReference>
<feature type="transmembrane region" description="Helical" evidence="6">
    <location>
        <begin position="326"/>
        <end position="348"/>
    </location>
</feature>
<dbReference type="GeneID" id="106666493"/>
<feature type="transmembrane region" description="Helical" evidence="6">
    <location>
        <begin position="450"/>
        <end position="471"/>
    </location>
</feature>
<dbReference type="Pfam" id="PF07690">
    <property type="entry name" value="MFS_1"/>
    <property type="match status" value="1"/>
</dbReference>
<feature type="transmembrane region" description="Helical" evidence="6">
    <location>
        <begin position="91"/>
        <end position="114"/>
    </location>
</feature>
<proteinExistence type="predicted"/>
<keyword evidence="8" id="KW-1185">Reference proteome</keyword>
<sequence>MPDNSDNDEGISVNESNSGSTNSSGMTGTFFNYSFITVEPILFCLFFSSSLSDALSMKILLQKTCLITFNYTAEQCSDEKEHLVENGLQVYVANLMLVKSILDSVVGIFLSFFIGPWMDTHGRKSFLVLPLCGYSCYYIAWLIFAKITTASPIYLLVISLIPMLSGGLVVLFAAVFSYVTDITTESNRGLRMTYLSTSYVLAVLLGYLISPLLLWLCSSDDTYTSVIYVIAAGFTLLVLYYVILCIPETVTFVACDDETPSLLQIFSFDSIKQMVKVVFVNREFYGLLIFGIICFVITIELSVVLGDSNFQYLILRKVLNWSMDDYNFYSASLCASSIVASLLVMWLFTKVLRVRELWVALLIGVMGCYSSICLGLSHSNLDFYLAGNLGVLKVIFSPAMKVEVSRIFPAQDMGKIFSIVSIIEAIAPLISFVCYTAVYDSVINDKPQHLSFLSASCWLLITLCLILIITIQHCKREDVDEDLLNPNEAEINHNADNLVNC</sequence>
<dbReference type="RefSeq" id="XP_014249218.1">
    <property type="nucleotide sequence ID" value="XM_014393732.2"/>
</dbReference>
<evidence type="ECO:0000313" key="8">
    <source>
        <dbReference type="Proteomes" id="UP000494040"/>
    </source>
</evidence>
<evidence type="ECO:0008006" key="9">
    <source>
        <dbReference type="Google" id="ProtNLM"/>
    </source>
</evidence>
<dbReference type="GO" id="GO:0022857">
    <property type="term" value="F:transmembrane transporter activity"/>
    <property type="evidence" value="ECO:0007669"/>
    <property type="project" value="InterPro"/>
</dbReference>
<feature type="transmembrane region" description="Helical" evidence="6">
    <location>
        <begin position="153"/>
        <end position="180"/>
    </location>
</feature>
<feature type="transmembrane region" description="Helical" evidence="6">
    <location>
        <begin position="416"/>
        <end position="438"/>
    </location>
</feature>
<dbReference type="OrthoDB" id="430300at2759"/>
<feature type="transmembrane region" description="Helical" evidence="6">
    <location>
        <begin position="30"/>
        <end position="51"/>
    </location>
</feature>
<dbReference type="PANTHER" id="PTHR23507:SF39">
    <property type="entry name" value="GH23453P-RELATED"/>
    <property type="match status" value="1"/>
</dbReference>
<reference evidence="7" key="1">
    <citation type="submission" date="2022-01" db="UniProtKB">
        <authorList>
            <consortium name="EnsemblMetazoa"/>
        </authorList>
    </citation>
    <scope>IDENTIFICATION</scope>
</reference>
<dbReference type="Gene3D" id="1.20.1250.20">
    <property type="entry name" value="MFS general substrate transporter like domains"/>
    <property type="match status" value="1"/>
</dbReference>
<dbReference type="RefSeq" id="XP_024085508.1">
    <property type="nucleotide sequence ID" value="XM_024229740.1"/>
</dbReference>
<dbReference type="EnsemblMetazoa" id="XM_014393736.2">
    <property type="protein sequence ID" value="XP_014249222.1"/>
    <property type="gene ID" value="LOC106666493"/>
</dbReference>
<organism evidence="7 8">
    <name type="scientific">Cimex lectularius</name>
    <name type="common">Bed bug</name>
    <name type="synonym">Acanthia lectularia</name>
    <dbReference type="NCBI Taxonomy" id="79782"/>
    <lineage>
        <taxon>Eukaryota</taxon>
        <taxon>Metazoa</taxon>
        <taxon>Ecdysozoa</taxon>
        <taxon>Arthropoda</taxon>
        <taxon>Hexapoda</taxon>
        <taxon>Insecta</taxon>
        <taxon>Pterygota</taxon>
        <taxon>Neoptera</taxon>
        <taxon>Paraneoptera</taxon>
        <taxon>Hemiptera</taxon>
        <taxon>Heteroptera</taxon>
        <taxon>Panheteroptera</taxon>
        <taxon>Cimicomorpha</taxon>
        <taxon>Cimicidae</taxon>
        <taxon>Cimex</taxon>
    </lineage>
</organism>
<evidence type="ECO:0000256" key="1">
    <source>
        <dbReference type="ARBA" id="ARBA00004141"/>
    </source>
</evidence>
<keyword evidence="4 6" id="KW-0472">Membrane</keyword>
<name>A0A8I6SPM5_CIMLE</name>
<dbReference type="EnsemblMetazoa" id="XM_024229741.1">
    <property type="protein sequence ID" value="XP_024085509.1"/>
    <property type="gene ID" value="LOC106666493"/>
</dbReference>
<dbReference type="RefSeq" id="XP_024085509.1">
    <property type="nucleotide sequence ID" value="XM_024229741.1"/>
</dbReference>
<keyword evidence="2 6" id="KW-0812">Transmembrane</keyword>
<dbReference type="AlphaFoldDB" id="A0A8I6SPM5"/>
<feature type="transmembrane region" description="Helical" evidence="6">
    <location>
        <begin position="357"/>
        <end position="377"/>
    </location>
</feature>
<feature type="region of interest" description="Disordered" evidence="5">
    <location>
        <begin position="1"/>
        <end position="22"/>
    </location>
</feature>
<feature type="compositionally biased region" description="Low complexity" evidence="5">
    <location>
        <begin position="12"/>
        <end position="22"/>
    </location>
</feature>
<dbReference type="EnsemblMetazoa" id="XM_024229740.1">
    <property type="protein sequence ID" value="XP_024085508.1"/>
    <property type="gene ID" value="LOC106666493"/>
</dbReference>
<dbReference type="EnsemblMetazoa" id="XM_014393735.2">
    <property type="protein sequence ID" value="XP_014249221.1"/>
    <property type="gene ID" value="LOC106666493"/>
</dbReference>
<dbReference type="PANTHER" id="PTHR23507">
    <property type="entry name" value="ZGC:174356"/>
    <property type="match status" value="1"/>
</dbReference>
<feature type="transmembrane region" description="Helical" evidence="6">
    <location>
        <begin position="383"/>
        <end position="404"/>
    </location>
</feature>
<dbReference type="KEGG" id="clec:106666493"/>
<evidence type="ECO:0000256" key="2">
    <source>
        <dbReference type="ARBA" id="ARBA00022692"/>
    </source>
</evidence>
<evidence type="ECO:0000256" key="3">
    <source>
        <dbReference type="ARBA" id="ARBA00022989"/>
    </source>
</evidence>
<evidence type="ECO:0000256" key="5">
    <source>
        <dbReference type="SAM" id="MobiDB-lite"/>
    </source>
</evidence>
<dbReference type="RefSeq" id="XP_014249222.1">
    <property type="nucleotide sequence ID" value="XM_014393736.2"/>
</dbReference>
<keyword evidence="3 6" id="KW-1133">Transmembrane helix</keyword>
<dbReference type="OMA" id="MREQFDW"/>
<protein>
    <recommendedName>
        <fullName evidence="9">Proton-coupled folate transporter</fullName>
    </recommendedName>
</protein>
<dbReference type="InterPro" id="IPR011701">
    <property type="entry name" value="MFS"/>
</dbReference>
<dbReference type="EnsemblMetazoa" id="XM_014393734.2">
    <property type="protein sequence ID" value="XP_014249220.1"/>
    <property type="gene ID" value="LOC106666493"/>
</dbReference>
<accession>A0A8I6SPM5</accession>
<dbReference type="SUPFAM" id="SSF103473">
    <property type="entry name" value="MFS general substrate transporter"/>
    <property type="match status" value="1"/>
</dbReference>
<dbReference type="RefSeq" id="XP_014249221.1">
    <property type="nucleotide sequence ID" value="XM_014393735.2"/>
</dbReference>
<feature type="transmembrane region" description="Helical" evidence="6">
    <location>
        <begin position="222"/>
        <end position="243"/>
    </location>
</feature>
<comment type="subcellular location">
    <subcellularLocation>
        <location evidence="1">Membrane</location>
        <topology evidence="1">Multi-pass membrane protein</topology>
    </subcellularLocation>
</comment>
<dbReference type="EnsemblMetazoa" id="XM_014393732.2">
    <property type="protein sequence ID" value="XP_014249218.1"/>
    <property type="gene ID" value="LOC106666493"/>
</dbReference>
<evidence type="ECO:0000313" key="7">
    <source>
        <dbReference type="EnsemblMetazoa" id="XP_024085508.1"/>
    </source>
</evidence>
<evidence type="ECO:0000256" key="6">
    <source>
        <dbReference type="SAM" id="Phobius"/>
    </source>
</evidence>
<dbReference type="Proteomes" id="UP000494040">
    <property type="component" value="Unassembled WGS sequence"/>
</dbReference>